<organism evidence="2">
    <name type="scientific">Arundo donax</name>
    <name type="common">Giant reed</name>
    <name type="synonym">Donax arundinaceus</name>
    <dbReference type="NCBI Taxonomy" id="35708"/>
    <lineage>
        <taxon>Eukaryota</taxon>
        <taxon>Viridiplantae</taxon>
        <taxon>Streptophyta</taxon>
        <taxon>Embryophyta</taxon>
        <taxon>Tracheophyta</taxon>
        <taxon>Spermatophyta</taxon>
        <taxon>Magnoliopsida</taxon>
        <taxon>Liliopsida</taxon>
        <taxon>Poales</taxon>
        <taxon>Poaceae</taxon>
        <taxon>PACMAD clade</taxon>
        <taxon>Arundinoideae</taxon>
        <taxon>Arundineae</taxon>
        <taxon>Arundo</taxon>
    </lineage>
</organism>
<keyword evidence="1" id="KW-0732">Signal</keyword>
<accession>A0A0A9FLH7</accession>
<evidence type="ECO:0008006" key="3">
    <source>
        <dbReference type="Google" id="ProtNLM"/>
    </source>
</evidence>
<name>A0A0A9FLH7_ARUDO</name>
<reference evidence="2" key="1">
    <citation type="submission" date="2014-09" db="EMBL/GenBank/DDBJ databases">
        <authorList>
            <person name="Magalhaes I.L.F."/>
            <person name="Oliveira U."/>
            <person name="Santos F.R."/>
            <person name="Vidigal T.H.D.A."/>
            <person name="Brescovit A.D."/>
            <person name="Santos A.J."/>
        </authorList>
    </citation>
    <scope>NUCLEOTIDE SEQUENCE</scope>
    <source>
        <tissue evidence="2">Shoot tissue taken approximately 20 cm above the soil surface</tissue>
    </source>
</reference>
<evidence type="ECO:0000313" key="2">
    <source>
        <dbReference type="EMBL" id="JAE09108.1"/>
    </source>
</evidence>
<feature type="chain" id="PRO_5002045843" description="Secreted protein" evidence="1">
    <location>
        <begin position="25"/>
        <end position="90"/>
    </location>
</feature>
<protein>
    <recommendedName>
        <fullName evidence="3">Secreted protein</fullName>
    </recommendedName>
</protein>
<dbReference type="AlphaFoldDB" id="A0A0A9FLH7"/>
<sequence length="90" mass="10512">MQGFQHATILGDCLLLMWLTLLDCGMRLFNSCQYNAEEFSYDSRPCWSRRKLRTHGIRCVILERYDFAAVKSFISALKIFLLSNATWVVQ</sequence>
<proteinExistence type="predicted"/>
<dbReference type="EMBL" id="GBRH01188788">
    <property type="protein sequence ID" value="JAE09108.1"/>
    <property type="molecule type" value="Transcribed_RNA"/>
</dbReference>
<evidence type="ECO:0000256" key="1">
    <source>
        <dbReference type="SAM" id="SignalP"/>
    </source>
</evidence>
<feature type="signal peptide" evidence="1">
    <location>
        <begin position="1"/>
        <end position="24"/>
    </location>
</feature>
<reference evidence="2" key="2">
    <citation type="journal article" date="2015" name="Data Brief">
        <title>Shoot transcriptome of the giant reed, Arundo donax.</title>
        <authorList>
            <person name="Barrero R.A."/>
            <person name="Guerrero F.D."/>
            <person name="Moolhuijzen P."/>
            <person name="Goolsby J.A."/>
            <person name="Tidwell J."/>
            <person name="Bellgard S.E."/>
            <person name="Bellgard M.I."/>
        </authorList>
    </citation>
    <scope>NUCLEOTIDE SEQUENCE</scope>
    <source>
        <tissue evidence="2">Shoot tissue taken approximately 20 cm above the soil surface</tissue>
    </source>
</reference>